<dbReference type="Gene3D" id="3.40.970.10">
    <property type="entry name" value="Ribonuclease H1, N-terminal domain"/>
    <property type="match status" value="1"/>
</dbReference>
<dbReference type="AlphaFoldDB" id="A0A0C3F6G0"/>
<dbReference type="OrthoDB" id="3254429at2759"/>
<reference evidence="3 4" key="1">
    <citation type="submission" date="2014-04" db="EMBL/GenBank/DDBJ databases">
        <authorList>
            <consortium name="DOE Joint Genome Institute"/>
            <person name="Kuo A."/>
            <person name="Tarkka M."/>
            <person name="Buscot F."/>
            <person name="Kohler A."/>
            <person name="Nagy L.G."/>
            <person name="Floudas D."/>
            <person name="Copeland A."/>
            <person name="Barry K.W."/>
            <person name="Cichocki N."/>
            <person name="Veneault-Fourrey C."/>
            <person name="LaButti K."/>
            <person name="Lindquist E.A."/>
            <person name="Lipzen A."/>
            <person name="Lundell T."/>
            <person name="Morin E."/>
            <person name="Murat C."/>
            <person name="Sun H."/>
            <person name="Tunlid A."/>
            <person name="Henrissat B."/>
            <person name="Grigoriev I.V."/>
            <person name="Hibbett D.S."/>
            <person name="Martin F."/>
            <person name="Nordberg H.P."/>
            <person name="Cantor M.N."/>
            <person name="Hua S.X."/>
        </authorList>
    </citation>
    <scope>NUCLEOTIDE SEQUENCE [LARGE SCALE GENOMIC DNA]</scope>
    <source>
        <strain evidence="3 4">F 1598</strain>
    </source>
</reference>
<feature type="region of interest" description="Disordered" evidence="1">
    <location>
        <begin position="195"/>
        <end position="242"/>
    </location>
</feature>
<keyword evidence="4" id="KW-1185">Reference proteome</keyword>
<evidence type="ECO:0000313" key="4">
    <source>
        <dbReference type="Proteomes" id="UP000054166"/>
    </source>
</evidence>
<name>A0A0C3F6G0_PILCF</name>
<feature type="region of interest" description="Disordered" evidence="1">
    <location>
        <begin position="141"/>
        <end position="167"/>
    </location>
</feature>
<dbReference type="InterPro" id="IPR037056">
    <property type="entry name" value="RNase_H1_N_sf"/>
</dbReference>
<evidence type="ECO:0000259" key="2">
    <source>
        <dbReference type="Pfam" id="PF01693"/>
    </source>
</evidence>
<feature type="region of interest" description="Disordered" evidence="1">
    <location>
        <begin position="19"/>
        <end position="51"/>
    </location>
</feature>
<evidence type="ECO:0000313" key="3">
    <source>
        <dbReference type="EMBL" id="KIM75536.1"/>
    </source>
</evidence>
<organism evidence="3 4">
    <name type="scientific">Piloderma croceum (strain F 1598)</name>
    <dbReference type="NCBI Taxonomy" id="765440"/>
    <lineage>
        <taxon>Eukaryota</taxon>
        <taxon>Fungi</taxon>
        <taxon>Dikarya</taxon>
        <taxon>Basidiomycota</taxon>
        <taxon>Agaricomycotina</taxon>
        <taxon>Agaricomycetes</taxon>
        <taxon>Agaricomycetidae</taxon>
        <taxon>Atheliales</taxon>
        <taxon>Atheliaceae</taxon>
        <taxon>Piloderma</taxon>
    </lineage>
</organism>
<dbReference type="InterPro" id="IPR009027">
    <property type="entry name" value="Ribosomal_bL9/RNase_H1_N"/>
</dbReference>
<protein>
    <recommendedName>
        <fullName evidence="2">Ribonuclease H1 N-terminal domain-containing protein</fullName>
    </recommendedName>
</protein>
<dbReference type="Pfam" id="PF01693">
    <property type="entry name" value="Cauli_VI"/>
    <property type="match status" value="1"/>
</dbReference>
<dbReference type="HOGENOM" id="CLU_760985_0_0_1"/>
<dbReference type="SUPFAM" id="SSF55658">
    <property type="entry name" value="L9 N-domain-like"/>
    <property type="match status" value="1"/>
</dbReference>
<accession>A0A0C3F6G0</accession>
<feature type="compositionally biased region" description="Basic and acidic residues" evidence="1">
    <location>
        <begin position="208"/>
        <end position="218"/>
    </location>
</feature>
<sequence>MVQQISADDSLAHAISNLSVSEGPDSDREPVYSQPSPVTDGSGGPNRVYYINPPPPGAVGRRWVVWQGLQPGIYDNWPAANAQVEGVPYATHQRFGTPRLAWEAYEARCVENRVNRLPYIPPNNDVNITPPRCRSRYPLSMPSTPTQDRVLSISPPRSVTSTHFLNRNPSPVRSTYFTLPSAQPSTRNPCVAASIAHSSNQSGSPCPDHTRHPPKPEPRILMGGSNHRRLIPGFTSPKPHAAAYSSSTRLSAQTFTAGDTSSGSITLSASTTGADRTPGQSVAAEDISSLSPTPLASSAGADAVSVSVSPSPAVPVTYVKVIRQFDSGINLPFRRITSEDDPWEGEAEAYVVFKGTVPGVYRTW</sequence>
<dbReference type="EMBL" id="KN833045">
    <property type="protein sequence ID" value="KIM75536.1"/>
    <property type="molecule type" value="Genomic_DNA"/>
</dbReference>
<feature type="domain" description="Ribonuclease H1 N-terminal" evidence="2">
    <location>
        <begin position="64"/>
        <end position="103"/>
    </location>
</feature>
<evidence type="ECO:0000256" key="1">
    <source>
        <dbReference type="SAM" id="MobiDB-lite"/>
    </source>
</evidence>
<dbReference type="InterPro" id="IPR011320">
    <property type="entry name" value="RNase_H1_N"/>
</dbReference>
<feature type="region of interest" description="Disordered" evidence="1">
    <location>
        <begin position="255"/>
        <end position="280"/>
    </location>
</feature>
<dbReference type="Proteomes" id="UP000054166">
    <property type="component" value="Unassembled WGS sequence"/>
</dbReference>
<reference evidence="4" key="2">
    <citation type="submission" date="2015-01" db="EMBL/GenBank/DDBJ databases">
        <title>Evolutionary Origins and Diversification of the Mycorrhizal Mutualists.</title>
        <authorList>
            <consortium name="DOE Joint Genome Institute"/>
            <consortium name="Mycorrhizal Genomics Consortium"/>
            <person name="Kohler A."/>
            <person name="Kuo A."/>
            <person name="Nagy L.G."/>
            <person name="Floudas D."/>
            <person name="Copeland A."/>
            <person name="Barry K.W."/>
            <person name="Cichocki N."/>
            <person name="Veneault-Fourrey C."/>
            <person name="LaButti K."/>
            <person name="Lindquist E.A."/>
            <person name="Lipzen A."/>
            <person name="Lundell T."/>
            <person name="Morin E."/>
            <person name="Murat C."/>
            <person name="Riley R."/>
            <person name="Ohm R."/>
            <person name="Sun H."/>
            <person name="Tunlid A."/>
            <person name="Henrissat B."/>
            <person name="Grigoriev I.V."/>
            <person name="Hibbett D.S."/>
            <person name="Martin F."/>
        </authorList>
    </citation>
    <scope>NUCLEOTIDE SEQUENCE [LARGE SCALE GENOMIC DNA]</scope>
    <source>
        <strain evidence="4">F 1598</strain>
    </source>
</reference>
<dbReference type="InParanoid" id="A0A0C3F6G0"/>
<proteinExistence type="predicted"/>
<gene>
    <name evidence="3" type="ORF">PILCRDRAFT_13455</name>
</gene>